<proteinExistence type="predicted"/>
<dbReference type="InterPro" id="IPR017907">
    <property type="entry name" value="Znf_RING_CS"/>
</dbReference>
<dbReference type="PROSITE" id="PS00518">
    <property type="entry name" value="ZF_RING_1"/>
    <property type="match status" value="1"/>
</dbReference>
<dbReference type="InterPro" id="IPR013083">
    <property type="entry name" value="Znf_RING/FYVE/PHD"/>
</dbReference>
<evidence type="ECO:0000313" key="6">
    <source>
        <dbReference type="Ensembl" id="ENSOTSP00005048573.1"/>
    </source>
</evidence>
<reference evidence="6" key="1">
    <citation type="submission" date="2025-08" db="UniProtKB">
        <authorList>
            <consortium name="Ensembl"/>
        </authorList>
    </citation>
    <scope>IDENTIFICATION</scope>
</reference>
<evidence type="ECO:0000256" key="4">
    <source>
        <dbReference type="PROSITE-ProRule" id="PRU00175"/>
    </source>
</evidence>
<dbReference type="Ensembl" id="ENSOTST00005052817.2">
    <property type="protein sequence ID" value="ENSOTSP00005048573.1"/>
    <property type="gene ID" value="ENSOTSG00005023470.2"/>
</dbReference>
<dbReference type="PROSITE" id="PS50089">
    <property type="entry name" value="ZF_RING_2"/>
    <property type="match status" value="1"/>
</dbReference>
<dbReference type="GO" id="GO:0061630">
    <property type="term" value="F:ubiquitin protein ligase activity"/>
    <property type="evidence" value="ECO:0007669"/>
    <property type="project" value="TreeGrafter"/>
</dbReference>
<keyword evidence="3" id="KW-0862">Zinc</keyword>
<dbReference type="PANTHER" id="PTHR23327:SF4">
    <property type="entry name" value="LON PEPTIDASE N-TERMINAL DOMAIN AND RING FINGER PROTEIN 1"/>
    <property type="match status" value="1"/>
</dbReference>
<reference evidence="6" key="2">
    <citation type="submission" date="2025-09" db="UniProtKB">
        <authorList>
            <consortium name="Ensembl"/>
        </authorList>
    </citation>
    <scope>IDENTIFICATION</scope>
</reference>
<protein>
    <recommendedName>
        <fullName evidence="5">RING-type domain-containing protein</fullName>
    </recommendedName>
</protein>
<keyword evidence="1" id="KW-0479">Metal-binding</keyword>
<dbReference type="Gene3D" id="3.30.40.10">
    <property type="entry name" value="Zinc/RING finger domain, C3HC4 (zinc finger)"/>
    <property type="match status" value="1"/>
</dbReference>
<evidence type="ECO:0000256" key="2">
    <source>
        <dbReference type="ARBA" id="ARBA00022771"/>
    </source>
</evidence>
<evidence type="ECO:0000259" key="5">
    <source>
        <dbReference type="PROSITE" id="PS50089"/>
    </source>
</evidence>
<dbReference type="SUPFAM" id="SSF57850">
    <property type="entry name" value="RING/U-box"/>
    <property type="match status" value="1"/>
</dbReference>
<dbReference type="GO" id="GO:0008270">
    <property type="term" value="F:zinc ion binding"/>
    <property type="evidence" value="ECO:0007669"/>
    <property type="project" value="UniProtKB-KW"/>
</dbReference>
<evidence type="ECO:0000256" key="3">
    <source>
        <dbReference type="ARBA" id="ARBA00022833"/>
    </source>
</evidence>
<dbReference type="InterPro" id="IPR001841">
    <property type="entry name" value="Znf_RING"/>
</dbReference>
<dbReference type="CDD" id="cd16514">
    <property type="entry name" value="RING-HC_LONFs_rpt2"/>
    <property type="match status" value="1"/>
</dbReference>
<dbReference type="Proteomes" id="UP000694402">
    <property type="component" value="Unassembled WGS sequence"/>
</dbReference>
<evidence type="ECO:0000256" key="1">
    <source>
        <dbReference type="ARBA" id="ARBA00022723"/>
    </source>
</evidence>
<dbReference type="AlphaFoldDB" id="A0A8C8LX12"/>
<dbReference type="PANTHER" id="PTHR23327">
    <property type="entry name" value="RING FINGER PROTEIN 127"/>
    <property type="match status" value="1"/>
</dbReference>
<dbReference type="GeneTree" id="ENSGT00440000033329"/>
<keyword evidence="2 4" id="KW-0863">Zinc-finger</keyword>
<name>A0A8C8LX12_ONCTS</name>
<organism evidence="6 7">
    <name type="scientific">Oncorhynchus tshawytscha</name>
    <name type="common">Chinook salmon</name>
    <name type="synonym">Salmo tshawytscha</name>
    <dbReference type="NCBI Taxonomy" id="74940"/>
    <lineage>
        <taxon>Eukaryota</taxon>
        <taxon>Metazoa</taxon>
        <taxon>Chordata</taxon>
        <taxon>Craniata</taxon>
        <taxon>Vertebrata</taxon>
        <taxon>Euteleostomi</taxon>
        <taxon>Actinopterygii</taxon>
        <taxon>Neopterygii</taxon>
        <taxon>Teleostei</taxon>
        <taxon>Protacanthopterygii</taxon>
        <taxon>Salmoniformes</taxon>
        <taxon>Salmonidae</taxon>
        <taxon>Salmoninae</taxon>
        <taxon>Oncorhynchus</taxon>
    </lineage>
</organism>
<evidence type="ECO:0000313" key="7">
    <source>
        <dbReference type="Proteomes" id="UP000694402"/>
    </source>
</evidence>
<dbReference type="Pfam" id="PF13923">
    <property type="entry name" value="zf-C3HC4_2"/>
    <property type="match status" value="1"/>
</dbReference>
<accession>A0A8C8LX12</accession>
<feature type="domain" description="RING-type" evidence="5">
    <location>
        <begin position="25"/>
        <end position="52"/>
    </location>
</feature>
<gene>
    <name evidence="6" type="primary">METTL25B</name>
</gene>
<keyword evidence="7" id="KW-1185">Reference proteome</keyword>
<sequence length="160" mass="17992">RAAEEEAVGLRGRTPRRLQLFYEPVTTPCGHTFCKNCLERCLDHTPQCPLCKESLKEVRGDHHQRPLILTFTKVTSQMASCSLYGALLLIDARVSQHHLTLSLPPQPDEECPHLCVHHGLPDRALPPARLRTALPPHDPPLHGDRHAAVWDVHQRHSEGV</sequence>